<keyword evidence="2" id="KW-1185">Reference proteome</keyword>
<dbReference type="EMBL" id="CACRXK020000574">
    <property type="protein sequence ID" value="CAB3983088.1"/>
    <property type="molecule type" value="Genomic_DNA"/>
</dbReference>
<dbReference type="AlphaFoldDB" id="A0A7D9DDE7"/>
<feature type="non-terminal residue" evidence="1">
    <location>
        <position position="1"/>
    </location>
</feature>
<organism evidence="1 2">
    <name type="scientific">Paramuricea clavata</name>
    <name type="common">Red gorgonian</name>
    <name type="synonym">Violescent sea-whip</name>
    <dbReference type="NCBI Taxonomy" id="317549"/>
    <lineage>
        <taxon>Eukaryota</taxon>
        <taxon>Metazoa</taxon>
        <taxon>Cnidaria</taxon>
        <taxon>Anthozoa</taxon>
        <taxon>Octocorallia</taxon>
        <taxon>Malacalcyonacea</taxon>
        <taxon>Plexauridae</taxon>
        <taxon>Paramuricea</taxon>
    </lineage>
</organism>
<evidence type="ECO:0000313" key="1">
    <source>
        <dbReference type="EMBL" id="CAB3983088.1"/>
    </source>
</evidence>
<accession>A0A7D9DDE7</accession>
<feature type="non-terminal residue" evidence="1">
    <location>
        <position position="112"/>
    </location>
</feature>
<proteinExistence type="predicted"/>
<dbReference type="Proteomes" id="UP001152795">
    <property type="component" value="Unassembled WGS sequence"/>
</dbReference>
<reference evidence="1" key="1">
    <citation type="submission" date="2020-04" db="EMBL/GenBank/DDBJ databases">
        <authorList>
            <person name="Alioto T."/>
            <person name="Alioto T."/>
            <person name="Gomez Garrido J."/>
        </authorList>
    </citation>
    <scope>NUCLEOTIDE SEQUENCE</scope>
    <source>
        <strain evidence="1">A484AB</strain>
    </source>
</reference>
<gene>
    <name evidence="1" type="ORF">PACLA_8A082089</name>
</gene>
<sequence length="112" mass="12906">VKRQLTATCCRGTAHRFQKIMLSSNDSECISGSEKASTMNSFDFYVYVDHHCRQTAAKESKDLEQFAECLSTSRTKQDDNFLKNLSTKAESYIFEQMQQNVFQELWQEASKA</sequence>
<name>A0A7D9DDE7_PARCT</name>
<evidence type="ECO:0000313" key="2">
    <source>
        <dbReference type="Proteomes" id="UP001152795"/>
    </source>
</evidence>
<comment type="caution">
    <text evidence="1">The sequence shown here is derived from an EMBL/GenBank/DDBJ whole genome shotgun (WGS) entry which is preliminary data.</text>
</comment>
<protein>
    <submittedName>
        <fullName evidence="1">Uncharacterized protein</fullName>
    </submittedName>
</protein>